<dbReference type="RefSeq" id="XP_060435588.1">
    <property type="nucleotide sequence ID" value="XM_060573616.1"/>
</dbReference>
<name>A0AAJ0AWY5_9PEZI</name>
<dbReference type="AlphaFoldDB" id="A0AAJ0AWY5"/>
<evidence type="ECO:0000313" key="2">
    <source>
        <dbReference type="Proteomes" id="UP001224890"/>
    </source>
</evidence>
<accession>A0AAJ0AWY5</accession>
<keyword evidence="2" id="KW-1185">Reference proteome</keyword>
<dbReference type="Proteomes" id="UP001224890">
    <property type="component" value="Unassembled WGS sequence"/>
</dbReference>
<dbReference type="EMBL" id="JAHMHR010000003">
    <property type="protein sequence ID" value="KAK1699831.1"/>
    <property type="molecule type" value="Genomic_DNA"/>
</dbReference>
<comment type="caution">
    <text evidence="1">The sequence shown here is derived from an EMBL/GenBank/DDBJ whole genome shotgun (WGS) entry which is preliminary data.</text>
</comment>
<reference evidence="1" key="1">
    <citation type="submission" date="2021-06" db="EMBL/GenBank/DDBJ databases">
        <title>Comparative genomics, transcriptomics and evolutionary studies reveal genomic signatures of adaptation to plant cell wall in hemibiotrophic fungi.</title>
        <authorList>
            <consortium name="DOE Joint Genome Institute"/>
            <person name="Baroncelli R."/>
            <person name="Diaz J.F."/>
            <person name="Benocci T."/>
            <person name="Peng M."/>
            <person name="Battaglia E."/>
            <person name="Haridas S."/>
            <person name="Andreopoulos W."/>
            <person name="Labutti K."/>
            <person name="Pangilinan J."/>
            <person name="Floch G.L."/>
            <person name="Makela M.R."/>
            <person name="Henrissat B."/>
            <person name="Grigoriev I.V."/>
            <person name="Crouch J.A."/>
            <person name="De Vries R.P."/>
            <person name="Sukno S.A."/>
            <person name="Thon M.R."/>
        </authorList>
    </citation>
    <scope>NUCLEOTIDE SEQUENCE</scope>
    <source>
        <strain evidence="1">CBS 193.32</strain>
    </source>
</reference>
<evidence type="ECO:0000313" key="1">
    <source>
        <dbReference type="EMBL" id="KAK1699831.1"/>
    </source>
</evidence>
<sequence length="105" mass="11966">MHLASEHLMVWHSSIRLIAWALGVLHLHFLSFFTPTPSPFQLALRFFTFIPCTRLIGLNPSSRLRLFRVAAHDTVQARCRHALASAIVRSGLFLPSCFDMAVCYR</sequence>
<gene>
    <name evidence="1" type="ORF">BDP55DRAFT_645023</name>
</gene>
<dbReference type="GeneID" id="85458142"/>
<organism evidence="1 2">
    <name type="scientific">Colletotrichum godetiae</name>
    <dbReference type="NCBI Taxonomy" id="1209918"/>
    <lineage>
        <taxon>Eukaryota</taxon>
        <taxon>Fungi</taxon>
        <taxon>Dikarya</taxon>
        <taxon>Ascomycota</taxon>
        <taxon>Pezizomycotina</taxon>
        <taxon>Sordariomycetes</taxon>
        <taxon>Hypocreomycetidae</taxon>
        <taxon>Glomerellales</taxon>
        <taxon>Glomerellaceae</taxon>
        <taxon>Colletotrichum</taxon>
        <taxon>Colletotrichum acutatum species complex</taxon>
    </lineage>
</organism>
<protein>
    <submittedName>
        <fullName evidence="1">Uncharacterized protein</fullName>
    </submittedName>
</protein>
<proteinExistence type="predicted"/>